<feature type="domain" description="Pyruvate carboxyltransferase" evidence="13">
    <location>
        <begin position="550"/>
        <end position="817"/>
    </location>
</feature>
<dbReference type="Gene3D" id="2.40.50.100">
    <property type="match status" value="1"/>
</dbReference>
<dbReference type="SMART" id="SM00878">
    <property type="entry name" value="Biotin_carb_C"/>
    <property type="match status" value="1"/>
</dbReference>
<dbReference type="FunFam" id="3.20.20.70:FF:000033">
    <property type="entry name" value="Pyruvate carboxylase"/>
    <property type="match status" value="1"/>
</dbReference>
<dbReference type="SUPFAM" id="SSF51230">
    <property type="entry name" value="Single hybrid motif"/>
    <property type="match status" value="1"/>
</dbReference>
<feature type="non-terminal residue" evidence="14">
    <location>
        <position position="1140"/>
    </location>
</feature>
<dbReference type="PROSITE" id="PS50979">
    <property type="entry name" value="BC"/>
    <property type="match status" value="1"/>
</dbReference>
<sequence length="1140" mass="125662">MGVARLPGDSQEHVFLMKKIRKLLVANRSEIAIRVIRAASELGIASVAVYSEEDRFSLHRFKVPEAYLIGQGCSPVQAYLQIDEIVRTAIDAGVDAVHPGYGFLSESPEFAQACLDSGLIFIGPPPEVMRRLGNKVAARALALANDVSVMPATGALPDDPAKVAELADQIGYPLMLKASWGGGGRGMRVIDEPGELSEMVTSGRREAKTAFGNDEVYLEKLVRQARHVEVQVLGDAHNNLVHLFERDCTVQRRNQKIVERAPAQYLSSEQRQLLCEAALTVCRAAGYRNAGTVEFLQDSVSGEFYFIEVNPRIQVEHTVTEAITGIDIVKAQIRIAEGCAIGSDSSGVPEQSGITMRGYAMQCRITTEDPENNFIPDYGEVDTYRSPAGFGIRLDAGTAYAGARVTRHYDSLLVKVTAWGNTSGEVIQRMLRALREFRVRGVNTNMPFLVGLLQNDQFQQAEYTTRFIDETPELLLFPRRRDRVTRLLRFIGDVTVNGNEVVAGRRRPNVMKAAEVPEVGDLSMPVGTRDRLVELGADGFSQWMLDQPRVLVTDTTFRDAHQSLLATRVRSYDIIRVSDAYARLLPELFSVECWGGATFDVAMRFLNECPWQRLSTIRQGMPNILTQMLLRASNAVGYTNYPDNVVRYFVQQAAADIDIFRIFDSLNWVENMRVSIDAVREAGKLVEGAICFTGNLSDPGCTKYDLKYYLDLARQLESAGVHILGIKDMGGLCRPQAARELVTALKNEIGLPIHFHTHDTSGIAAASIMSACEAGVDAVDCAIDSMSGMTSQPNLGSIVEALRHGPRETGLEGSAIRTLSRYWETVREGYAAFESEERSGASEVYLHGMPGGQFTNLREQARSLGLGDSWPEVATAYAEVNDMFGDLIKVTPSSKVVGDMALMMVTSNLTREKVEDPEFDVAFPESVISLFRGDMGQPYGGFPAGLQKKILGGNAPLTERPGAILPPTDLDAAREEVERRVERRVSDQELASYLMYPDVFVKYAKARQQFGDLTMVPTAVFFYGMESGQEISVKLDSGHTQIIRYLGVSDHHDDGMRTVFFEVNGQPRQIKVSDRTHQVTRVVQPKADSGNPCHVGAPMPGLIAQINVQAAEEVKRGDGLVTIEAMKMQTSVRAERDGRV</sequence>
<dbReference type="InterPro" id="IPR005930">
    <property type="entry name" value="Pyruv_COase"/>
</dbReference>
<evidence type="ECO:0000256" key="6">
    <source>
        <dbReference type="ARBA" id="ARBA00022723"/>
    </source>
</evidence>
<organism evidence="14">
    <name type="scientific">marine metagenome</name>
    <dbReference type="NCBI Taxonomy" id="408172"/>
    <lineage>
        <taxon>unclassified sequences</taxon>
        <taxon>metagenomes</taxon>
        <taxon>ecological metagenomes</taxon>
    </lineage>
</organism>
<dbReference type="InterPro" id="IPR011053">
    <property type="entry name" value="Single_hybrid_motif"/>
</dbReference>
<evidence type="ECO:0000256" key="8">
    <source>
        <dbReference type="ARBA" id="ARBA00022840"/>
    </source>
</evidence>
<keyword evidence="8" id="KW-0067">ATP-binding</keyword>
<keyword evidence="9" id="KW-0092">Biotin</keyword>
<comment type="pathway">
    <text evidence="2">Carbohydrate biosynthesis; gluconeogenesis.</text>
</comment>
<dbReference type="PIRSF" id="PIRSF001594">
    <property type="entry name" value="Pyruv_carbox"/>
    <property type="match status" value="1"/>
</dbReference>
<dbReference type="PANTHER" id="PTHR43778">
    <property type="entry name" value="PYRUVATE CARBOXYLASE"/>
    <property type="match status" value="1"/>
</dbReference>
<keyword evidence="4" id="KW-0312">Gluconeogenesis</keyword>
<keyword evidence="10" id="KW-0511">Multifunctional enzyme</keyword>
<evidence type="ECO:0000256" key="1">
    <source>
        <dbReference type="ARBA" id="ARBA00001953"/>
    </source>
</evidence>
<evidence type="ECO:0000256" key="2">
    <source>
        <dbReference type="ARBA" id="ARBA00004742"/>
    </source>
</evidence>
<dbReference type="InterPro" id="IPR001882">
    <property type="entry name" value="Biotin_BS"/>
</dbReference>
<dbReference type="EC" id="6.4.1.1" evidence="3"/>
<dbReference type="Pfam" id="PF02786">
    <property type="entry name" value="CPSase_L_D2"/>
    <property type="match status" value="1"/>
</dbReference>
<dbReference type="PROSITE" id="PS00867">
    <property type="entry name" value="CPSASE_2"/>
    <property type="match status" value="1"/>
</dbReference>
<evidence type="ECO:0000256" key="3">
    <source>
        <dbReference type="ARBA" id="ARBA00013057"/>
    </source>
</evidence>
<comment type="cofactor">
    <cofactor evidence="1">
        <name>biotin</name>
        <dbReference type="ChEBI" id="CHEBI:57586"/>
    </cofactor>
</comment>
<dbReference type="SUPFAM" id="SSF89000">
    <property type="entry name" value="post-HMGL domain-like"/>
    <property type="match status" value="1"/>
</dbReference>
<dbReference type="InterPro" id="IPR000089">
    <property type="entry name" value="Biotin_lipoyl"/>
</dbReference>
<dbReference type="Pfam" id="PF00364">
    <property type="entry name" value="Biotin_lipoyl"/>
    <property type="match status" value="1"/>
</dbReference>
<gene>
    <name evidence="14" type="ORF">METZ01_LOCUS101614</name>
</gene>
<accession>A0A381W881</accession>
<name>A0A381W881_9ZZZZ</name>
<dbReference type="EMBL" id="UINC01011009">
    <property type="protein sequence ID" value="SVA48760.1"/>
    <property type="molecule type" value="Genomic_DNA"/>
</dbReference>
<dbReference type="NCBIfam" id="TIGR01235">
    <property type="entry name" value="pyruv_carbox"/>
    <property type="match status" value="1"/>
</dbReference>
<dbReference type="InterPro" id="IPR011054">
    <property type="entry name" value="Rudment_hybrid_motif"/>
</dbReference>
<evidence type="ECO:0000256" key="10">
    <source>
        <dbReference type="ARBA" id="ARBA00023268"/>
    </source>
</evidence>
<dbReference type="PROSITE" id="PS00866">
    <property type="entry name" value="CPSASE_1"/>
    <property type="match status" value="1"/>
</dbReference>
<dbReference type="InterPro" id="IPR011764">
    <property type="entry name" value="Biotin_carboxylation_dom"/>
</dbReference>
<dbReference type="FunFam" id="3.30.1490.20:FF:000003">
    <property type="entry name" value="acetyl-CoA carboxylase isoform X1"/>
    <property type="match status" value="1"/>
</dbReference>
<dbReference type="InterPro" id="IPR005482">
    <property type="entry name" value="Biotin_COase_C"/>
</dbReference>
<dbReference type="Gene3D" id="3.20.20.70">
    <property type="entry name" value="Aldolase class I"/>
    <property type="match status" value="1"/>
</dbReference>
<dbReference type="PROSITE" id="PS50975">
    <property type="entry name" value="ATP_GRASP"/>
    <property type="match status" value="1"/>
</dbReference>
<dbReference type="NCBIfam" id="NF006761">
    <property type="entry name" value="PRK09282.1"/>
    <property type="match status" value="1"/>
</dbReference>
<dbReference type="InterPro" id="IPR055268">
    <property type="entry name" value="PCB-like"/>
</dbReference>
<dbReference type="AlphaFoldDB" id="A0A381W881"/>
<dbReference type="InterPro" id="IPR000891">
    <property type="entry name" value="PYR_CT"/>
</dbReference>
<dbReference type="FunFam" id="3.40.50.20:FF:000010">
    <property type="entry name" value="Propionyl-CoA carboxylase subunit alpha"/>
    <property type="match status" value="1"/>
</dbReference>
<evidence type="ECO:0000259" key="11">
    <source>
        <dbReference type="PROSITE" id="PS50975"/>
    </source>
</evidence>
<dbReference type="SUPFAM" id="SSF51569">
    <property type="entry name" value="Aldolase"/>
    <property type="match status" value="1"/>
</dbReference>
<dbReference type="PROSITE" id="PS50991">
    <property type="entry name" value="PYR_CT"/>
    <property type="match status" value="1"/>
</dbReference>
<dbReference type="Pfam" id="PF00289">
    <property type="entry name" value="Biotin_carb_N"/>
    <property type="match status" value="1"/>
</dbReference>
<dbReference type="SUPFAM" id="SSF52440">
    <property type="entry name" value="PreATP-grasp domain"/>
    <property type="match status" value="1"/>
</dbReference>
<keyword evidence="7" id="KW-0547">Nucleotide-binding</keyword>
<evidence type="ECO:0000256" key="9">
    <source>
        <dbReference type="ARBA" id="ARBA00023267"/>
    </source>
</evidence>
<dbReference type="SUPFAM" id="SSF56059">
    <property type="entry name" value="Glutathione synthetase ATP-binding domain-like"/>
    <property type="match status" value="1"/>
</dbReference>
<keyword evidence="6" id="KW-0479">Metal-binding</keyword>
<dbReference type="GO" id="GO:0004736">
    <property type="term" value="F:pyruvate carboxylase activity"/>
    <property type="evidence" value="ECO:0007669"/>
    <property type="project" value="UniProtKB-EC"/>
</dbReference>
<dbReference type="Gene3D" id="3.30.470.20">
    <property type="entry name" value="ATP-grasp fold, B domain"/>
    <property type="match status" value="1"/>
</dbReference>
<dbReference type="InterPro" id="IPR005481">
    <property type="entry name" value="BC-like_N"/>
</dbReference>
<evidence type="ECO:0000259" key="12">
    <source>
        <dbReference type="PROSITE" id="PS50979"/>
    </source>
</evidence>
<dbReference type="PROSITE" id="PS00188">
    <property type="entry name" value="BIOTIN"/>
    <property type="match status" value="1"/>
</dbReference>
<evidence type="ECO:0000256" key="4">
    <source>
        <dbReference type="ARBA" id="ARBA00022432"/>
    </source>
</evidence>
<keyword evidence="5" id="KW-0436">Ligase</keyword>
<dbReference type="GO" id="GO:0006094">
    <property type="term" value="P:gluconeogenesis"/>
    <property type="evidence" value="ECO:0007669"/>
    <property type="project" value="UniProtKB-UniPathway"/>
</dbReference>
<dbReference type="CDD" id="cd07937">
    <property type="entry name" value="DRE_TIM_PC_TC_5S"/>
    <property type="match status" value="1"/>
</dbReference>
<dbReference type="GO" id="GO:0005737">
    <property type="term" value="C:cytoplasm"/>
    <property type="evidence" value="ECO:0007669"/>
    <property type="project" value="TreeGrafter"/>
</dbReference>
<dbReference type="PANTHER" id="PTHR43778:SF2">
    <property type="entry name" value="PYRUVATE CARBOXYLASE, MITOCHONDRIAL"/>
    <property type="match status" value="1"/>
</dbReference>
<dbReference type="NCBIfam" id="NF009554">
    <property type="entry name" value="PRK12999.1"/>
    <property type="match status" value="1"/>
</dbReference>
<dbReference type="InterPro" id="IPR011761">
    <property type="entry name" value="ATP-grasp"/>
</dbReference>
<evidence type="ECO:0000259" key="13">
    <source>
        <dbReference type="PROSITE" id="PS50991"/>
    </source>
</evidence>
<evidence type="ECO:0000256" key="7">
    <source>
        <dbReference type="ARBA" id="ARBA00022741"/>
    </source>
</evidence>
<dbReference type="Pfam" id="PF00682">
    <property type="entry name" value="HMGL-like"/>
    <property type="match status" value="1"/>
</dbReference>
<dbReference type="Pfam" id="PF02436">
    <property type="entry name" value="PYC_OADA"/>
    <property type="match status" value="1"/>
</dbReference>
<dbReference type="CDD" id="cd06850">
    <property type="entry name" value="biotinyl_domain"/>
    <property type="match status" value="1"/>
</dbReference>
<dbReference type="InterPro" id="IPR005479">
    <property type="entry name" value="CPAse_ATP-bd"/>
</dbReference>
<dbReference type="UniPathway" id="UPA00138"/>
<feature type="domain" description="ATP-grasp" evidence="11">
    <location>
        <begin position="139"/>
        <end position="337"/>
    </location>
</feature>
<feature type="domain" description="Biotin carboxylation" evidence="12">
    <location>
        <begin position="19"/>
        <end position="473"/>
    </location>
</feature>
<protein>
    <recommendedName>
        <fullName evidence="3">pyruvate carboxylase</fullName>
        <ecNumber evidence="3">6.4.1.1</ecNumber>
    </recommendedName>
</protein>
<dbReference type="InterPro" id="IPR013785">
    <property type="entry name" value="Aldolase_TIM"/>
</dbReference>
<proteinExistence type="predicted"/>
<dbReference type="SUPFAM" id="SSF51246">
    <property type="entry name" value="Rudiment single hybrid motif"/>
    <property type="match status" value="1"/>
</dbReference>
<evidence type="ECO:0000256" key="5">
    <source>
        <dbReference type="ARBA" id="ARBA00022598"/>
    </source>
</evidence>
<dbReference type="GO" id="GO:0046872">
    <property type="term" value="F:metal ion binding"/>
    <property type="evidence" value="ECO:0007669"/>
    <property type="project" value="UniProtKB-KW"/>
</dbReference>
<evidence type="ECO:0000313" key="14">
    <source>
        <dbReference type="EMBL" id="SVA48760.1"/>
    </source>
</evidence>
<dbReference type="InterPro" id="IPR016185">
    <property type="entry name" value="PreATP-grasp_dom_sf"/>
</dbReference>
<dbReference type="InterPro" id="IPR003379">
    <property type="entry name" value="Carboxylase_cons_dom"/>
</dbReference>
<reference evidence="14" key="1">
    <citation type="submission" date="2018-05" db="EMBL/GenBank/DDBJ databases">
        <authorList>
            <person name="Lanie J.A."/>
            <person name="Ng W.-L."/>
            <person name="Kazmierczak K.M."/>
            <person name="Andrzejewski T.M."/>
            <person name="Davidsen T.M."/>
            <person name="Wayne K.J."/>
            <person name="Tettelin H."/>
            <person name="Glass J.I."/>
            <person name="Rusch D."/>
            <person name="Podicherti R."/>
            <person name="Tsui H.-C.T."/>
            <person name="Winkler M.E."/>
        </authorList>
    </citation>
    <scope>NUCLEOTIDE SEQUENCE</scope>
</reference>
<dbReference type="Pfam" id="PF02785">
    <property type="entry name" value="Biotin_carb_C"/>
    <property type="match status" value="1"/>
</dbReference>
<dbReference type="GO" id="GO:0005524">
    <property type="term" value="F:ATP binding"/>
    <property type="evidence" value="ECO:0007669"/>
    <property type="project" value="UniProtKB-KW"/>
</dbReference>